<dbReference type="InterPro" id="IPR036390">
    <property type="entry name" value="WH_DNA-bd_sf"/>
</dbReference>
<reference evidence="6 7" key="1">
    <citation type="submission" date="2019-06" db="EMBL/GenBank/DDBJ databases">
        <title>Sequencing the genomes of 1000 actinobacteria strains.</title>
        <authorList>
            <person name="Klenk H.-P."/>
        </authorList>
    </citation>
    <scope>NUCLEOTIDE SEQUENCE [LARGE SCALE GENOMIC DNA]</scope>
    <source>
        <strain evidence="6 7">DSM 44826</strain>
    </source>
</reference>
<dbReference type="PANTHER" id="PTHR30154:SF34">
    <property type="entry name" value="TRANSCRIPTIONAL REGULATOR AZLB"/>
    <property type="match status" value="1"/>
</dbReference>
<feature type="domain" description="HTH asnC-type" evidence="5">
    <location>
        <begin position="1"/>
        <end position="61"/>
    </location>
</feature>
<dbReference type="Proteomes" id="UP000317940">
    <property type="component" value="Unassembled WGS sequence"/>
</dbReference>
<dbReference type="Pfam" id="PF13404">
    <property type="entry name" value="HTH_AsnC-type"/>
    <property type="match status" value="2"/>
</dbReference>
<dbReference type="SMART" id="SM00344">
    <property type="entry name" value="HTH_ASNC"/>
    <property type="match status" value="2"/>
</dbReference>
<name>A0A561T7C9_9ACTN</name>
<organism evidence="6 7">
    <name type="scientific">Kitasatospora viridis</name>
    <dbReference type="NCBI Taxonomy" id="281105"/>
    <lineage>
        <taxon>Bacteria</taxon>
        <taxon>Bacillati</taxon>
        <taxon>Actinomycetota</taxon>
        <taxon>Actinomycetes</taxon>
        <taxon>Kitasatosporales</taxon>
        <taxon>Streptomycetaceae</taxon>
        <taxon>Kitasatospora</taxon>
    </lineage>
</organism>
<dbReference type="SUPFAM" id="SSF54909">
    <property type="entry name" value="Dimeric alpha+beta barrel"/>
    <property type="match status" value="1"/>
</dbReference>
<dbReference type="InterPro" id="IPR036388">
    <property type="entry name" value="WH-like_DNA-bd_sf"/>
</dbReference>
<dbReference type="Gene3D" id="3.30.70.920">
    <property type="match status" value="1"/>
</dbReference>
<dbReference type="InterPro" id="IPR011008">
    <property type="entry name" value="Dimeric_a/b-barrel"/>
</dbReference>
<dbReference type="InterPro" id="IPR019888">
    <property type="entry name" value="Tscrpt_reg_AsnC-like"/>
</dbReference>
<comment type="caution">
    <text evidence="6">The sequence shown here is derived from an EMBL/GenBank/DDBJ whole genome shotgun (WGS) entry which is preliminary data.</text>
</comment>
<feature type="domain" description="HTH asnC-type" evidence="5">
    <location>
        <begin position="183"/>
        <end position="243"/>
    </location>
</feature>
<dbReference type="Pfam" id="PF01037">
    <property type="entry name" value="AsnC_trans_reg"/>
    <property type="match status" value="1"/>
</dbReference>
<proteinExistence type="predicted"/>
<dbReference type="EMBL" id="VIWT01000004">
    <property type="protein sequence ID" value="TWF83015.1"/>
    <property type="molecule type" value="Genomic_DNA"/>
</dbReference>
<accession>A0A561T7C9</accession>
<dbReference type="AlphaFoldDB" id="A0A561T7C9"/>
<keyword evidence="7" id="KW-1185">Reference proteome</keyword>
<evidence type="ECO:0000313" key="6">
    <source>
        <dbReference type="EMBL" id="TWF83015.1"/>
    </source>
</evidence>
<dbReference type="Gene3D" id="1.10.10.10">
    <property type="entry name" value="Winged helix-like DNA-binding domain superfamily/Winged helix DNA-binding domain"/>
    <property type="match status" value="2"/>
</dbReference>
<dbReference type="GO" id="GO:0005829">
    <property type="term" value="C:cytosol"/>
    <property type="evidence" value="ECO:0007669"/>
    <property type="project" value="TreeGrafter"/>
</dbReference>
<dbReference type="InterPro" id="IPR019887">
    <property type="entry name" value="Tscrpt_reg_AsnC/Lrp_C"/>
</dbReference>
<feature type="compositionally biased region" description="Basic and acidic residues" evidence="4">
    <location>
        <begin position="167"/>
        <end position="177"/>
    </location>
</feature>
<dbReference type="RefSeq" id="WP_145910258.1">
    <property type="nucleotide sequence ID" value="NZ_BAAAMZ010000009.1"/>
</dbReference>
<evidence type="ECO:0000313" key="7">
    <source>
        <dbReference type="Proteomes" id="UP000317940"/>
    </source>
</evidence>
<protein>
    <submittedName>
        <fullName evidence="6">DNA-binding Lrp family transcriptional regulator</fullName>
    </submittedName>
</protein>
<dbReference type="PROSITE" id="PS50956">
    <property type="entry name" value="HTH_ASNC_2"/>
    <property type="match status" value="2"/>
</dbReference>
<dbReference type="SUPFAM" id="SSF46785">
    <property type="entry name" value="Winged helix' DNA-binding domain"/>
    <property type="match status" value="2"/>
</dbReference>
<keyword evidence="3" id="KW-0804">Transcription</keyword>
<keyword evidence="2 6" id="KW-0238">DNA-binding</keyword>
<keyword evidence="1" id="KW-0805">Transcription regulation</keyword>
<dbReference type="InterPro" id="IPR000485">
    <property type="entry name" value="AsnC-type_HTH_dom"/>
</dbReference>
<dbReference type="GO" id="GO:0043200">
    <property type="term" value="P:response to amino acid"/>
    <property type="evidence" value="ECO:0007669"/>
    <property type="project" value="TreeGrafter"/>
</dbReference>
<evidence type="ECO:0000256" key="2">
    <source>
        <dbReference type="ARBA" id="ARBA00023125"/>
    </source>
</evidence>
<evidence type="ECO:0000256" key="4">
    <source>
        <dbReference type="SAM" id="MobiDB-lite"/>
    </source>
</evidence>
<evidence type="ECO:0000256" key="1">
    <source>
        <dbReference type="ARBA" id="ARBA00023015"/>
    </source>
</evidence>
<evidence type="ECO:0000256" key="3">
    <source>
        <dbReference type="ARBA" id="ARBA00023163"/>
    </source>
</evidence>
<dbReference type="PANTHER" id="PTHR30154">
    <property type="entry name" value="LEUCINE-RESPONSIVE REGULATORY PROTEIN"/>
    <property type="match status" value="1"/>
</dbReference>
<gene>
    <name evidence="6" type="ORF">FHX73_14498</name>
</gene>
<feature type="region of interest" description="Disordered" evidence="4">
    <location>
        <begin position="160"/>
        <end position="181"/>
    </location>
</feature>
<dbReference type="OrthoDB" id="3453230at2"/>
<evidence type="ECO:0000259" key="5">
    <source>
        <dbReference type="PROSITE" id="PS50956"/>
    </source>
</evidence>
<dbReference type="GO" id="GO:0043565">
    <property type="term" value="F:sequence-specific DNA binding"/>
    <property type="evidence" value="ECO:0007669"/>
    <property type="project" value="InterPro"/>
</dbReference>
<sequence length="328" mass="35420">MDSLDLRLIHALQLDGRAPFSRIAELLEVSDQTVARRYHRLRERAGLRVLGRPDARRLGQVEWLVRLQCVPGAALPVAEALARRADTQWVRLTSGGTEVVANLRADGERDRDALLLGRLPATRQVTAIGAHCLIHVFRGGRTGWPGTTSALTPEQAALLAPPAPQTRPDDQPNDRPDGPPVVLTAEDRRLLAELALDGRAPLARLATATGWHEAAVRRRLAALRATGVLYFDLDLDDRELGYGCPALLWLTVEPCRLAEAGRALAEHPEVAFAGATTGTGNLAASVLCRDVYALYDYLAGPVGALPGLRELASAPIIRTVKRTAAARV</sequence>